<dbReference type="PANTHER" id="PTHR34858:SF1">
    <property type="entry name" value="CYSO-CYSTEINE PEPTIDASE"/>
    <property type="match status" value="1"/>
</dbReference>
<keyword evidence="2" id="KW-0479">Metal-binding</keyword>
<dbReference type="GO" id="GO:0008235">
    <property type="term" value="F:metalloexopeptidase activity"/>
    <property type="evidence" value="ECO:0007669"/>
    <property type="project" value="TreeGrafter"/>
</dbReference>
<dbReference type="SUPFAM" id="SSF102712">
    <property type="entry name" value="JAB1/MPN domain"/>
    <property type="match status" value="1"/>
</dbReference>
<sequence length="151" mass="16962">MIIIDNSARAEILKDAIAAFPDECCGFLFGTEDSSGLRAITQIQVVNNAKEGDKRRRFAIAPLDYLKAEQYAEENDLQLLGVYHSHPNHPAIPSEHDRVAAQPWFSYVIVSVLEGRPDALRSWRLNEEDQFDEENVGVVASNANHVFNHQS</sequence>
<reference evidence="7 8" key="1">
    <citation type="submission" date="2019-02" db="EMBL/GenBank/DDBJ databases">
        <title>Genomic Encyclopedia of Type Strains, Phase IV (KMG-IV): sequencing the most valuable type-strain genomes for metagenomic binning, comparative biology and taxonomic classification.</title>
        <authorList>
            <person name="Goeker M."/>
        </authorList>
    </citation>
    <scope>NUCLEOTIDE SEQUENCE [LARGE SCALE GENOMIC DNA]</scope>
    <source>
        <strain evidence="7 8">DSM 18116</strain>
    </source>
</reference>
<accession>A0A4Q7MCF6</accession>
<dbReference type="EMBL" id="SGXA01000007">
    <property type="protein sequence ID" value="RZS63989.1"/>
    <property type="molecule type" value="Genomic_DNA"/>
</dbReference>
<feature type="domain" description="MPN" evidence="6">
    <location>
        <begin position="2"/>
        <end position="129"/>
    </location>
</feature>
<gene>
    <name evidence="7" type="ORF">EV199_6089</name>
</gene>
<keyword evidence="4" id="KW-0862">Zinc</keyword>
<evidence type="ECO:0000256" key="2">
    <source>
        <dbReference type="ARBA" id="ARBA00022723"/>
    </source>
</evidence>
<dbReference type="InterPro" id="IPR000555">
    <property type="entry name" value="JAMM/MPN+_dom"/>
</dbReference>
<keyword evidence="5" id="KW-0482">Metalloprotease</keyword>
<evidence type="ECO:0000313" key="8">
    <source>
        <dbReference type="Proteomes" id="UP000293874"/>
    </source>
</evidence>
<dbReference type="PANTHER" id="PTHR34858">
    <property type="entry name" value="CYSO-CYSTEINE PEPTIDASE"/>
    <property type="match status" value="1"/>
</dbReference>
<keyword evidence="1" id="KW-0645">Protease</keyword>
<evidence type="ECO:0000256" key="3">
    <source>
        <dbReference type="ARBA" id="ARBA00022801"/>
    </source>
</evidence>
<dbReference type="RefSeq" id="WP_130544553.1">
    <property type="nucleotide sequence ID" value="NZ_CP042431.1"/>
</dbReference>
<name>A0A4Q7MCF6_9BACT</name>
<keyword evidence="7" id="KW-0647">Proteasome</keyword>
<protein>
    <submittedName>
        <fullName evidence="7">Proteasome lid subunit RPN8/RPN11</fullName>
    </submittedName>
</protein>
<organism evidence="7 8">
    <name type="scientific">Pseudobacter ginsenosidimutans</name>
    <dbReference type="NCBI Taxonomy" id="661488"/>
    <lineage>
        <taxon>Bacteria</taxon>
        <taxon>Pseudomonadati</taxon>
        <taxon>Bacteroidota</taxon>
        <taxon>Chitinophagia</taxon>
        <taxon>Chitinophagales</taxon>
        <taxon>Chitinophagaceae</taxon>
        <taxon>Pseudobacter</taxon>
    </lineage>
</organism>
<keyword evidence="3" id="KW-0378">Hydrolase</keyword>
<dbReference type="InterPro" id="IPR028090">
    <property type="entry name" value="JAB_dom_prok"/>
</dbReference>
<dbReference type="Gene3D" id="3.40.140.10">
    <property type="entry name" value="Cytidine Deaminase, domain 2"/>
    <property type="match status" value="1"/>
</dbReference>
<proteinExistence type="predicted"/>
<dbReference type="GO" id="GO:0006508">
    <property type="term" value="P:proteolysis"/>
    <property type="evidence" value="ECO:0007669"/>
    <property type="project" value="UniProtKB-KW"/>
</dbReference>
<dbReference type="Pfam" id="PF14464">
    <property type="entry name" value="Prok-JAB"/>
    <property type="match status" value="1"/>
</dbReference>
<evidence type="ECO:0000259" key="6">
    <source>
        <dbReference type="PROSITE" id="PS50249"/>
    </source>
</evidence>
<dbReference type="OrthoDB" id="9802958at2"/>
<dbReference type="InterPro" id="IPR037518">
    <property type="entry name" value="MPN"/>
</dbReference>
<dbReference type="PROSITE" id="PS50249">
    <property type="entry name" value="MPN"/>
    <property type="match status" value="1"/>
</dbReference>
<dbReference type="CDD" id="cd08070">
    <property type="entry name" value="MPN_like"/>
    <property type="match status" value="1"/>
</dbReference>
<evidence type="ECO:0000256" key="1">
    <source>
        <dbReference type="ARBA" id="ARBA00022670"/>
    </source>
</evidence>
<dbReference type="FunFam" id="3.40.140.10:FF:000085">
    <property type="entry name" value="Mov34/MPN/PAD-1 family protein"/>
    <property type="match status" value="1"/>
</dbReference>
<evidence type="ECO:0000313" key="7">
    <source>
        <dbReference type="EMBL" id="RZS63989.1"/>
    </source>
</evidence>
<evidence type="ECO:0000256" key="5">
    <source>
        <dbReference type="ARBA" id="ARBA00023049"/>
    </source>
</evidence>
<keyword evidence="8" id="KW-1185">Reference proteome</keyword>
<dbReference type="SMART" id="SM00232">
    <property type="entry name" value="JAB_MPN"/>
    <property type="match status" value="1"/>
</dbReference>
<dbReference type="AlphaFoldDB" id="A0A4Q7MCF6"/>
<dbReference type="GO" id="GO:0000502">
    <property type="term" value="C:proteasome complex"/>
    <property type="evidence" value="ECO:0007669"/>
    <property type="project" value="UniProtKB-KW"/>
</dbReference>
<dbReference type="GO" id="GO:0008270">
    <property type="term" value="F:zinc ion binding"/>
    <property type="evidence" value="ECO:0007669"/>
    <property type="project" value="TreeGrafter"/>
</dbReference>
<evidence type="ECO:0000256" key="4">
    <source>
        <dbReference type="ARBA" id="ARBA00022833"/>
    </source>
</evidence>
<comment type="caution">
    <text evidence="7">The sequence shown here is derived from an EMBL/GenBank/DDBJ whole genome shotgun (WGS) entry which is preliminary data.</text>
</comment>
<dbReference type="Proteomes" id="UP000293874">
    <property type="component" value="Unassembled WGS sequence"/>
</dbReference>
<dbReference type="InterPro" id="IPR051929">
    <property type="entry name" value="VirAsm_ModProt"/>
</dbReference>